<dbReference type="EMBL" id="OX451735">
    <property type="protein sequence ID" value="CAI8594102.1"/>
    <property type="molecule type" value="Genomic_DNA"/>
</dbReference>
<dbReference type="AlphaFoldDB" id="A0AAV0ZBA5"/>
<accession>A0AAV0ZBA5</accession>
<protein>
    <submittedName>
        <fullName evidence="1">Uncharacterized protein</fullName>
    </submittedName>
</protein>
<proteinExistence type="predicted"/>
<evidence type="ECO:0000313" key="1">
    <source>
        <dbReference type="EMBL" id="CAI8594102.1"/>
    </source>
</evidence>
<evidence type="ECO:0000313" key="2">
    <source>
        <dbReference type="Proteomes" id="UP001157006"/>
    </source>
</evidence>
<sequence>MTLTWHSSTLQLTNSGFVESWFRESLVVKLGFSFGSECLSNKTDSSAPQKHYICVSPVDLHSSVLLDETLTILILDGCTKLRSVKGRKHLKFFWKRSVSLAAQVSRNLPSPRISLKTWI</sequence>
<organism evidence="1 2">
    <name type="scientific">Vicia faba</name>
    <name type="common">Broad bean</name>
    <name type="synonym">Faba vulgaris</name>
    <dbReference type="NCBI Taxonomy" id="3906"/>
    <lineage>
        <taxon>Eukaryota</taxon>
        <taxon>Viridiplantae</taxon>
        <taxon>Streptophyta</taxon>
        <taxon>Embryophyta</taxon>
        <taxon>Tracheophyta</taxon>
        <taxon>Spermatophyta</taxon>
        <taxon>Magnoliopsida</taxon>
        <taxon>eudicotyledons</taxon>
        <taxon>Gunneridae</taxon>
        <taxon>Pentapetalae</taxon>
        <taxon>rosids</taxon>
        <taxon>fabids</taxon>
        <taxon>Fabales</taxon>
        <taxon>Fabaceae</taxon>
        <taxon>Papilionoideae</taxon>
        <taxon>50 kb inversion clade</taxon>
        <taxon>NPAAA clade</taxon>
        <taxon>Hologalegina</taxon>
        <taxon>IRL clade</taxon>
        <taxon>Fabeae</taxon>
        <taxon>Vicia</taxon>
    </lineage>
</organism>
<name>A0AAV0ZBA5_VICFA</name>
<keyword evidence="2" id="KW-1185">Reference proteome</keyword>
<dbReference type="Proteomes" id="UP001157006">
    <property type="component" value="Chromosome 1S"/>
</dbReference>
<gene>
    <name evidence="1" type="ORF">VFH_I124160</name>
</gene>
<reference evidence="1 2" key="1">
    <citation type="submission" date="2023-01" db="EMBL/GenBank/DDBJ databases">
        <authorList>
            <person name="Kreplak J."/>
        </authorList>
    </citation>
    <scope>NUCLEOTIDE SEQUENCE [LARGE SCALE GENOMIC DNA]</scope>
</reference>